<dbReference type="RefSeq" id="WP_044228886.1">
    <property type="nucleotide sequence ID" value="NZ_JRYR02000001.1"/>
</dbReference>
<sequence>MKTLPTKDHLSRFIERLYEIKESNSNKVTQADLKSMALEMGLTDLDWVRMQDLFSSHLARAIGYHKYKNWDDSIYELDQALTINPFDSKCFFLTASCYANKYYEEERKTDREQAIHFANKVLEINPLDEKSLQLLSSLKKEARQRKIIERESIKTLLVACSFGAVIFTSLAYLTLFDMVPTVSVPYSAEVTQNFSKINPDVQYFSEDNQEGHFFHLTSKVVKVFEKKSALELQGKIMFNNNDNSIINFNWKDNDDNVVHKKSYSSNHLHNIKDLNGKFKITEIIDSEIARDISTIEVVMD</sequence>
<dbReference type="Proteomes" id="UP000179797">
    <property type="component" value="Unassembled WGS sequence"/>
</dbReference>
<dbReference type="OrthoDB" id="975826at2"/>
<protein>
    <recommendedName>
        <fullName evidence="4">Tetratricopeptide repeat protein</fullName>
    </recommendedName>
</protein>
<accession>A0A1S1YWI7</accession>
<keyword evidence="3" id="KW-1185">Reference proteome</keyword>
<evidence type="ECO:0000256" key="1">
    <source>
        <dbReference type="SAM" id="Phobius"/>
    </source>
</evidence>
<keyword evidence="1" id="KW-0812">Transmembrane</keyword>
<organism evidence="2 3">
    <name type="scientific">Flammeovirga pacifica</name>
    <dbReference type="NCBI Taxonomy" id="915059"/>
    <lineage>
        <taxon>Bacteria</taxon>
        <taxon>Pseudomonadati</taxon>
        <taxon>Bacteroidota</taxon>
        <taxon>Cytophagia</taxon>
        <taxon>Cytophagales</taxon>
        <taxon>Flammeovirgaceae</taxon>
        <taxon>Flammeovirga</taxon>
    </lineage>
</organism>
<dbReference type="EMBL" id="JRYR02000001">
    <property type="protein sequence ID" value="OHX65389.1"/>
    <property type="molecule type" value="Genomic_DNA"/>
</dbReference>
<dbReference type="InterPro" id="IPR011990">
    <property type="entry name" value="TPR-like_helical_dom_sf"/>
</dbReference>
<dbReference type="AlphaFoldDB" id="A0A1S1YWI7"/>
<reference evidence="2 3" key="1">
    <citation type="journal article" date="2012" name="Int. J. Syst. Evol. Microbiol.">
        <title>Flammeovirga pacifica sp. nov., isolated from deep-sea sediment.</title>
        <authorList>
            <person name="Xu H."/>
            <person name="Fu Y."/>
            <person name="Yang N."/>
            <person name="Ding Z."/>
            <person name="Lai Q."/>
            <person name="Zeng R."/>
        </authorList>
    </citation>
    <scope>NUCLEOTIDE SEQUENCE [LARGE SCALE GENOMIC DNA]</scope>
    <source>
        <strain evidence="3">DSM 24597 / LMG 26175 / WPAGA1</strain>
    </source>
</reference>
<name>A0A1S1YWI7_FLAPC</name>
<evidence type="ECO:0000313" key="3">
    <source>
        <dbReference type="Proteomes" id="UP000179797"/>
    </source>
</evidence>
<dbReference type="Gene3D" id="1.25.40.10">
    <property type="entry name" value="Tetratricopeptide repeat domain"/>
    <property type="match status" value="1"/>
</dbReference>
<comment type="caution">
    <text evidence="2">The sequence shown here is derived from an EMBL/GenBank/DDBJ whole genome shotgun (WGS) entry which is preliminary data.</text>
</comment>
<feature type="transmembrane region" description="Helical" evidence="1">
    <location>
        <begin position="155"/>
        <end position="175"/>
    </location>
</feature>
<dbReference type="SUPFAM" id="SSF48452">
    <property type="entry name" value="TPR-like"/>
    <property type="match status" value="1"/>
</dbReference>
<keyword evidence="1" id="KW-1133">Transmembrane helix</keyword>
<proteinExistence type="predicted"/>
<dbReference type="STRING" id="915059.NH26_03010"/>
<evidence type="ECO:0000313" key="2">
    <source>
        <dbReference type="EMBL" id="OHX65389.1"/>
    </source>
</evidence>
<evidence type="ECO:0008006" key="4">
    <source>
        <dbReference type="Google" id="ProtNLM"/>
    </source>
</evidence>
<keyword evidence="1" id="KW-0472">Membrane</keyword>
<gene>
    <name evidence="2" type="ORF">NH26_03010</name>
</gene>